<dbReference type="Proteomes" id="UP000244168">
    <property type="component" value="Unassembled WGS sequence"/>
</dbReference>
<dbReference type="GO" id="GO:0016747">
    <property type="term" value="F:acyltransferase activity, transferring groups other than amino-acyl groups"/>
    <property type="evidence" value="ECO:0007669"/>
    <property type="project" value="InterPro"/>
</dbReference>
<feature type="transmembrane region" description="Helical" evidence="1">
    <location>
        <begin position="44"/>
        <end position="69"/>
    </location>
</feature>
<feature type="transmembrane region" description="Helical" evidence="1">
    <location>
        <begin position="275"/>
        <end position="294"/>
    </location>
</feature>
<gene>
    <name evidence="3" type="ORF">C8P68_107127</name>
</gene>
<keyword evidence="1" id="KW-1133">Transmembrane helix</keyword>
<proteinExistence type="predicted"/>
<organism evidence="3 4">
    <name type="scientific">Mucilaginibacter yixingensis</name>
    <dbReference type="NCBI Taxonomy" id="1295612"/>
    <lineage>
        <taxon>Bacteria</taxon>
        <taxon>Pseudomonadati</taxon>
        <taxon>Bacteroidota</taxon>
        <taxon>Sphingobacteriia</taxon>
        <taxon>Sphingobacteriales</taxon>
        <taxon>Sphingobacteriaceae</taxon>
        <taxon>Mucilaginibacter</taxon>
    </lineage>
</organism>
<dbReference type="PANTHER" id="PTHR23028">
    <property type="entry name" value="ACETYLTRANSFERASE"/>
    <property type="match status" value="1"/>
</dbReference>
<dbReference type="OrthoDB" id="290051at2"/>
<feature type="transmembrane region" description="Helical" evidence="1">
    <location>
        <begin position="242"/>
        <end position="263"/>
    </location>
</feature>
<dbReference type="PANTHER" id="PTHR23028:SF53">
    <property type="entry name" value="ACYL_TRANSF_3 DOMAIN-CONTAINING PROTEIN"/>
    <property type="match status" value="1"/>
</dbReference>
<dbReference type="RefSeq" id="WP_107830425.1">
    <property type="nucleotide sequence ID" value="NZ_CP160205.1"/>
</dbReference>
<protein>
    <submittedName>
        <fullName evidence="3">Peptidoglycan/LPS O-acetylase OafA/YrhL</fullName>
    </submittedName>
</protein>
<dbReference type="EMBL" id="QAOQ01000007">
    <property type="protein sequence ID" value="PTQ94064.1"/>
    <property type="molecule type" value="Genomic_DNA"/>
</dbReference>
<evidence type="ECO:0000256" key="1">
    <source>
        <dbReference type="SAM" id="Phobius"/>
    </source>
</evidence>
<keyword evidence="4" id="KW-1185">Reference proteome</keyword>
<evidence type="ECO:0000313" key="3">
    <source>
        <dbReference type="EMBL" id="PTQ94064.1"/>
    </source>
</evidence>
<keyword evidence="1" id="KW-0472">Membrane</keyword>
<name>A0A2T5J698_9SPHI</name>
<evidence type="ECO:0000259" key="2">
    <source>
        <dbReference type="Pfam" id="PF01757"/>
    </source>
</evidence>
<sequence length="380" mass="43803">MTTQSTTGYRDRIIGLDILRSTAILAVLMAHSSDLLSKETTFKAAAFFSGFFGVELFFVLSGFLIGTVLMKTFNIPHLNTSSIGLFWIRRWFRTLPNYYLIIGVYNLLYHHITHTWVYSFKNNTSYFFFLQNIKPGMSAQYFSVSWSLAIEEWFYLLFPLLLFIGQYLSKNRRLVLLSVTGIFIFIPLLLRAYFALTSANTEWDNGFRKVMPLRLDGIGVGVLLAYIHYYHKTSLEKARFKLCGIGSCILIAETLFWACPQFINTGLSSLLFKTIFFTCFSIGVALVLPAFYYLKISHKSLFGYAVTNISLVSYSVYLLHPLVLLILPNMLAKRHLDNPILHFALVWVMSFLLSWVLYQIFEKPTTNLRDKFKGRKYTAV</sequence>
<feature type="transmembrane region" description="Helical" evidence="1">
    <location>
        <begin position="340"/>
        <end position="361"/>
    </location>
</feature>
<dbReference type="GO" id="GO:0016020">
    <property type="term" value="C:membrane"/>
    <property type="evidence" value="ECO:0007669"/>
    <property type="project" value="TreeGrafter"/>
</dbReference>
<reference evidence="3 4" key="1">
    <citation type="submission" date="2018-04" db="EMBL/GenBank/DDBJ databases">
        <title>Genomic Encyclopedia of Archaeal and Bacterial Type Strains, Phase II (KMG-II): from individual species to whole genera.</title>
        <authorList>
            <person name="Goeker M."/>
        </authorList>
    </citation>
    <scope>NUCLEOTIDE SEQUENCE [LARGE SCALE GENOMIC DNA]</scope>
    <source>
        <strain evidence="3 4">DSM 26809</strain>
    </source>
</reference>
<feature type="transmembrane region" description="Helical" evidence="1">
    <location>
        <begin position="301"/>
        <end position="320"/>
    </location>
</feature>
<dbReference type="InterPro" id="IPR002656">
    <property type="entry name" value="Acyl_transf_3_dom"/>
</dbReference>
<feature type="transmembrane region" description="Helical" evidence="1">
    <location>
        <begin position="12"/>
        <end position="32"/>
    </location>
</feature>
<accession>A0A2T5J698</accession>
<feature type="transmembrane region" description="Helical" evidence="1">
    <location>
        <begin position="213"/>
        <end position="230"/>
    </location>
</feature>
<evidence type="ECO:0000313" key="4">
    <source>
        <dbReference type="Proteomes" id="UP000244168"/>
    </source>
</evidence>
<feature type="transmembrane region" description="Helical" evidence="1">
    <location>
        <begin position="139"/>
        <end position="162"/>
    </location>
</feature>
<feature type="transmembrane region" description="Helical" evidence="1">
    <location>
        <begin position="98"/>
        <end position="119"/>
    </location>
</feature>
<comment type="caution">
    <text evidence="3">The sequence shown here is derived from an EMBL/GenBank/DDBJ whole genome shotgun (WGS) entry which is preliminary data.</text>
</comment>
<feature type="domain" description="Acyltransferase 3" evidence="2">
    <location>
        <begin position="14"/>
        <end position="358"/>
    </location>
</feature>
<feature type="transmembrane region" description="Helical" evidence="1">
    <location>
        <begin position="174"/>
        <end position="193"/>
    </location>
</feature>
<dbReference type="InterPro" id="IPR050879">
    <property type="entry name" value="Acyltransferase_3"/>
</dbReference>
<dbReference type="GO" id="GO:0009103">
    <property type="term" value="P:lipopolysaccharide biosynthetic process"/>
    <property type="evidence" value="ECO:0007669"/>
    <property type="project" value="TreeGrafter"/>
</dbReference>
<dbReference type="Pfam" id="PF01757">
    <property type="entry name" value="Acyl_transf_3"/>
    <property type="match status" value="1"/>
</dbReference>
<dbReference type="AlphaFoldDB" id="A0A2T5J698"/>
<keyword evidence="1" id="KW-0812">Transmembrane</keyword>